<dbReference type="Proteomes" id="UP000507470">
    <property type="component" value="Unassembled WGS sequence"/>
</dbReference>
<evidence type="ECO:0000256" key="1">
    <source>
        <dbReference type="SAM" id="Phobius"/>
    </source>
</evidence>
<reference evidence="2 3" key="1">
    <citation type="submission" date="2020-06" db="EMBL/GenBank/DDBJ databases">
        <authorList>
            <person name="Li R."/>
            <person name="Bekaert M."/>
        </authorList>
    </citation>
    <scope>NUCLEOTIDE SEQUENCE [LARGE SCALE GENOMIC DNA]</scope>
    <source>
        <strain evidence="3">wild</strain>
    </source>
</reference>
<keyword evidence="3" id="KW-1185">Reference proteome</keyword>
<gene>
    <name evidence="2" type="ORF">MCOR_9522</name>
</gene>
<evidence type="ECO:0000313" key="2">
    <source>
        <dbReference type="EMBL" id="CAC5370860.1"/>
    </source>
</evidence>
<protein>
    <submittedName>
        <fullName evidence="2">Uncharacterized protein</fullName>
    </submittedName>
</protein>
<feature type="transmembrane region" description="Helical" evidence="1">
    <location>
        <begin position="67"/>
        <end position="88"/>
    </location>
</feature>
<name>A0A6J8ANT2_MYTCO</name>
<dbReference type="OrthoDB" id="10597467at2759"/>
<accession>A0A6J8ANT2</accession>
<proteinExistence type="predicted"/>
<organism evidence="2 3">
    <name type="scientific">Mytilus coruscus</name>
    <name type="common">Sea mussel</name>
    <dbReference type="NCBI Taxonomy" id="42192"/>
    <lineage>
        <taxon>Eukaryota</taxon>
        <taxon>Metazoa</taxon>
        <taxon>Spiralia</taxon>
        <taxon>Lophotrochozoa</taxon>
        <taxon>Mollusca</taxon>
        <taxon>Bivalvia</taxon>
        <taxon>Autobranchia</taxon>
        <taxon>Pteriomorphia</taxon>
        <taxon>Mytilida</taxon>
        <taxon>Mytiloidea</taxon>
        <taxon>Mytilidae</taxon>
        <taxon>Mytilinae</taxon>
        <taxon>Mytilus</taxon>
    </lineage>
</organism>
<evidence type="ECO:0000313" key="3">
    <source>
        <dbReference type="Proteomes" id="UP000507470"/>
    </source>
</evidence>
<keyword evidence="1" id="KW-1133">Transmembrane helix</keyword>
<dbReference type="EMBL" id="CACVKT020001739">
    <property type="protein sequence ID" value="CAC5370860.1"/>
    <property type="molecule type" value="Genomic_DNA"/>
</dbReference>
<keyword evidence="1" id="KW-0812">Transmembrane</keyword>
<keyword evidence="1" id="KW-0472">Membrane</keyword>
<sequence>MFTGRIRLVPFSCHFSFTASPVGLSTMNEVGYFTLLMRKILALFDSSYDTVPFTCLLHEALDFPLMILIRIVFAYTCTLVATLLVIFLEWIVIRASHECTCLP</sequence>
<dbReference type="AlphaFoldDB" id="A0A6J8ANT2"/>